<evidence type="ECO:0000313" key="5">
    <source>
        <dbReference type="Proteomes" id="UP000229757"/>
    </source>
</evidence>
<evidence type="ECO:0000313" key="4">
    <source>
        <dbReference type="EMBL" id="ATX76778.1"/>
    </source>
</evidence>
<sequence>MLTSSIAIQPQSPAETALISSALNLFTIHNENSITVTQLIKAAGISRSVFYKHFANKDDVYAAILLTDELAVTPLLTNIGASGGAADLLEQYLKYRIQFVKKYRVLMRLEKHLQATDCTLERFVQWQLLRRQHVDEFAAIIELDLAHLKPLERDKARFHYGLLWSLASGMAHITESDLFPELIRDRRGFSRFLLDSVRTLGGPK</sequence>
<dbReference type="InterPro" id="IPR001647">
    <property type="entry name" value="HTH_TetR"/>
</dbReference>
<proteinExistence type="predicted"/>
<dbReference type="Pfam" id="PF00440">
    <property type="entry name" value="TetR_N"/>
    <property type="match status" value="1"/>
</dbReference>
<dbReference type="PROSITE" id="PS50977">
    <property type="entry name" value="HTH_TETR_2"/>
    <property type="match status" value="1"/>
</dbReference>
<evidence type="ECO:0000256" key="1">
    <source>
        <dbReference type="ARBA" id="ARBA00023125"/>
    </source>
</evidence>
<dbReference type="EMBL" id="CP011797">
    <property type="protein sequence ID" value="ATX76778.1"/>
    <property type="molecule type" value="Genomic_DNA"/>
</dbReference>
<keyword evidence="5" id="KW-1185">Reference proteome</keyword>
<dbReference type="InterPro" id="IPR009057">
    <property type="entry name" value="Homeodomain-like_sf"/>
</dbReference>
<keyword evidence="1 2" id="KW-0238">DNA-binding</keyword>
<dbReference type="PRINTS" id="PR00455">
    <property type="entry name" value="HTHTETR"/>
</dbReference>
<name>A0A2K8KPV1_9GAMM</name>
<reference evidence="4 5" key="1">
    <citation type="journal article" date="2017" name="Environ. Microbiol.">
        <title>Genomic and physiological analyses of 'Reinekea forsetii' reveal a versatile opportunistic lifestyle during spring algae blooms.</title>
        <authorList>
            <person name="Avci B."/>
            <person name="Hahnke R.L."/>
            <person name="Chafee M."/>
            <person name="Fischer T."/>
            <person name="Gruber-Vodicka H."/>
            <person name="Tegetmeyer H.E."/>
            <person name="Harder J."/>
            <person name="Fuchs B.M."/>
            <person name="Amann R.I."/>
            <person name="Teeling H."/>
        </authorList>
    </citation>
    <scope>NUCLEOTIDE SEQUENCE [LARGE SCALE GENOMIC DNA]</scope>
    <source>
        <strain evidence="4 5">Hel1_31_D35</strain>
    </source>
</reference>
<evidence type="ECO:0000256" key="2">
    <source>
        <dbReference type="PROSITE-ProRule" id="PRU00335"/>
    </source>
</evidence>
<feature type="DNA-binding region" description="H-T-H motif" evidence="2">
    <location>
        <begin position="35"/>
        <end position="54"/>
    </location>
</feature>
<dbReference type="OrthoDB" id="9798857at2"/>
<dbReference type="KEGG" id="rfo:REIFOR_01633"/>
<dbReference type="SUPFAM" id="SSF46689">
    <property type="entry name" value="Homeodomain-like"/>
    <property type="match status" value="1"/>
</dbReference>
<feature type="domain" description="HTH tetR-type" evidence="3">
    <location>
        <begin position="12"/>
        <end position="72"/>
    </location>
</feature>
<dbReference type="PANTHER" id="PTHR43479">
    <property type="entry name" value="ACREF/ENVCD OPERON REPRESSOR-RELATED"/>
    <property type="match status" value="1"/>
</dbReference>
<organism evidence="4 5">
    <name type="scientific">Reinekea forsetii</name>
    <dbReference type="NCBI Taxonomy" id="1336806"/>
    <lineage>
        <taxon>Bacteria</taxon>
        <taxon>Pseudomonadati</taxon>
        <taxon>Pseudomonadota</taxon>
        <taxon>Gammaproteobacteria</taxon>
        <taxon>Oceanospirillales</taxon>
        <taxon>Saccharospirillaceae</taxon>
        <taxon>Reinekea</taxon>
    </lineage>
</organism>
<evidence type="ECO:0000259" key="3">
    <source>
        <dbReference type="PROSITE" id="PS50977"/>
    </source>
</evidence>
<dbReference type="Proteomes" id="UP000229757">
    <property type="component" value="Chromosome"/>
</dbReference>
<protein>
    <submittedName>
        <fullName evidence="4">Transcriptional regulator, TetR family</fullName>
    </submittedName>
</protein>
<gene>
    <name evidence="4" type="ORF">REIFOR_01633</name>
</gene>
<accession>A0A2K8KPV1</accession>
<dbReference type="AlphaFoldDB" id="A0A2K8KPV1"/>
<dbReference type="GO" id="GO:0003677">
    <property type="term" value="F:DNA binding"/>
    <property type="evidence" value="ECO:0007669"/>
    <property type="project" value="UniProtKB-UniRule"/>
</dbReference>
<dbReference type="Gene3D" id="1.10.357.10">
    <property type="entry name" value="Tetracycline Repressor, domain 2"/>
    <property type="match status" value="1"/>
</dbReference>
<dbReference type="RefSeq" id="WP_100257091.1">
    <property type="nucleotide sequence ID" value="NZ_CP011797.1"/>
</dbReference>
<dbReference type="PANTHER" id="PTHR43479:SF11">
    <property type="entry name" value="ACREF_ENVCD OPERON REPRESSOR-RELATED"/>
    <property type="match status" value="1"/>
</dbReference>
<dbReference type="InterPro" id="IPR050624">
    <property type="entry name" value="HTH-type_Tx_Regulator"/>
</dbReference>